<reference evidence="1" key="1">
    <citation type="submission" date="2020-08" db="EMBL/GenBank/DDBJ databases">
        <title>Genomic Encyclopedia of Type Strains, Phase IV (KMG-IV): sequencing the most valuable type-strain genomes for metagenomic binning, comparative biology and taxonomic classification.</title>
        <authorList>
            <person name="Goeker M."/>
        </authorList>
    </citation>
    <scope>NUCLEOTIDE SEQUENCE [LARGE SCALE GENOMIC DNA]</scope>
    <source>
        <strain evidence="1">DSM 105720</strain>
    </source>
</reference>
<dbReference type="RefSeq" id="WP_158332158.1">
    <property type="nucleotide sequence ID" value="NZ_JACIER010000003.1"/>
</dbReference>
<evidence type="ECO:0000313" key="1">
    <source>
        <dbReference type="EMBL" id="MBB4043386.1"/>
    </source>
</evidence>
<proteinExistence type="predicted"/>
<gene>
    <name evidence="1" type="ORF">GGR06_001153</name>
</gene>
<sequence length="56" mass="6357">MRRILYIIWLAVSILPIAIAQDVSYLYKDTSLTSSERADGLLSRLSLREKSIRGCT</sequence>
<evidence type="ECO:0000313" key="2">
    <source>
        <dbReference type="Proteomes" id="UP000560658"/>
    </source>
</evidence>
<keyword evidence="2" id="KW-1185">Reference proteome</keyword>
<dbReference type="AlphaFoldDB" id="A0A840CVN7"/>
<accession>A0A840CVN7</accession>
<dbReference type="Proteomes" id="UP000560658">
    <property type="component" value="Unassembled WGS sequence"/>
</dbReference>
<protein>
    <submittedName>
        <fullName evidence="1">Uncharacterized protein</fullName>
    </submittedName>
</protein>
<organism evidence="1 2">
    <name type="scientific">Bacteroides reticulotermitis</name>
    <dbReference type="NCBI Taxonomy" id="1133319"/>
    <lineage>
        <taxon>Bacteria</taxon>
        <taxon>Pseudomonadati</taxon>
        <taxon>Bacteroidota</taxon>
        <taxon>Bacteroidia</taxon>
        <taxon>Bacteroidales</taxon>
        <taxon>Bacteroidaceae</taxon>
        <taxon>Bacteroides</taxon>
    </lineage>
</organism>
<comment type="caution">
    <text evidence="1">The sequence shown here is derived from an EMBL/GenBank/DDBJ whole genome shotgun (WGS) entry which is preliminary data.</text>
</comment>
<name>A0A840CVN7_9BACE</name>
<dbReference type="EMBL" id="JACIER010000003">
    <property type="protein sequence ID" value="MBB4043386.1"/>
    <property type="molecule type" value="Genomic_DNA"/>
</dbReference>